<dbReference type="SUPFAM" id="SSF51445">
    <property type="entry name" value="(Trans)glycosidases"/>
    <property type="match status" value="1"/>
</dbReference>
<reference evidence="6 7" key="1">
    <citation type="submission" date="2016-02" db="EMBL/GenBank/DDBJ databases">
        <title>Draft genome sequence of the strain BR 10247T Bradyrhizobium neotropicale isolated from nodules of Centrolobium paraense.</title>
        <authorList>
            <person name="Simoes-Araujo J.L."/>
            <person name="Barauna A.C."/>
            <person name="Silva K."/>
            <person name="Zilli J.E."/>
        </authorList>
    </citation>
    <scope>NUCLEOTIDE SEQUENCE [LARGE SCALE GENOMIC DNA]</scope>
    <source>
        <strain evidence="6 7">BR 10247</strain>
    </source>
</reference>
<proteinExistence type="inferred from homology"/>
<feature type="compositionally biased region" description="Low complexity" evidence="4">
    <location>
        <begin position="547"/>
        <end position="564"/>
    </location>
</feature>
<comment type="similarity">
    <text evidence="3">Belongs to the glycosyl hydrolase 26 family.</text>
</comment>
<dbReference type="PROSITE" id="PS51764">
    <property type="entry name" value="GH26"/>
    <property type="match status" value="1"/>
</dbReference>
<dbReference type="Gene3D" id="3.20.20.80">
    <property type="entry name" value="Glycosidases"/>
    <property type="match status" value="1"/>
</dbReference>
<comment type="caution">
    <text evidence="6">The sequence shown here is derived from an EMBL/GenBank/DDBJ whole genome shotgun (WGS) entry which is preliminary data.</text>
</comment>
<feature type="compositionally biased region" description="Pro residues" evidence="4">
    <location>
        <begin position="506"/>
        <end position="518"/>
    </location>
</feature>
<dbReference type="GO" id="GO:0004553">
    <property type="term" value="F:hydrolase activity, hydrolyzing O-glycosyl compounds"/>
    <property type="evidence" value="ECO:0007669"/>
    <property type="project" value="InterPro"/>
</dbReference>
<keyword evidence="2 3" id="KW-0326">Glycosidase</keyword>
<feature type="region of interest" description="Disordered" evidence="4">
    <location>
        <begin position="499"/>
        <end position="564"/>
    </location>
</feature>
<dbReference type="InterPro" id="IPR017853">
    <property type="entry name" value="GH"/>
</dbReference>
<keyword evidence="1 3" id="KW-0378">Hydrolase</keyword>
<feature type="region of interest" description="Disordered" evidence="4">
    <location>
        <begin position="633"/>
        <end position="653"/>
    </location>
</feature>
<dbReference type="AlphaFoldDB" id="A0A176Z7M3"/>
<evidence type="ECO:0000313" key="6">
    <source>
        <dbReference type="EMBL" id="OAF16729.1"/>
    </source>
</evidence>
<evidence type="ECO:0000256" key="3">
    <source>
        <dbReference type="PROSITE-ProRule" id="PRU01100"/>
    </source>
</evidence>
<dbReference type="RefSeq" id="WP_063678868.1">
    <property type="nucleotide sequence ID" value="NZ_LSEF01000052.1"/>
</dbReference>
<protein>
    <recommendedName>
        <fullName evidence="5">GH26 domain-containing protein</fullName>
    </recommendedName>
</protein>
<organism evidence="6 7">
    <name type="scientific">Bradyrhizobium neotropicale</name>
    <dbReference type="NCBI Taxonomy" id="1497615"/>
    <lineage>
        <taxon>Bacteria</taxon>
        <taxon>Pseudomonadati</taxon>
        <taxon>Pseudomonadota</taxon>
        <taxon>Alphaproteobacteria</taxon>
        <taxon>Hyphomicrobiales</taxon>
        <taxon>Nitrobacteraceae</taxon>
        <taxon>Bradyrhizobium</taxon>
    </lineage>
</organism>
<evidence type="ECO:0000256" key="4">
    <source>
        <dbReference type="SAM" id="MobiDB-lite"/>
    </source>
</evidence>
<feature type="active site" description="Nucleophile" evidence="3">
    <location>
        <position position="301"/>
    </location>
</feature>
<dbReference type="EMBL" id="LSEF01000052">
    <property type="protein sequence ID" value="OAF16729.1"/>
    <property type="molecule type" value="Genomic_DNA"/>
</dbReference>
<name>A0A176Z7M3_9BRAD</name>
<dbReference type="InterPro" id="IPR022790">
    <property type="entry name" value="GH26_dom"/>
</dbReference>
<evidence type="ECO:0000259" key="5">
    <source>
        <dbReference type="PROSITE" id="PS51764"/>
    </source>
</evidence>
<feature type="active site" description="Proton donor" evidence="3">
    <location>
        <position position="138"/>
    </location>
</feature>
<gene>
    <name evidence="6" type="ORF">AXW67_11810</name>
</gene>
<sequence length="653" mass="68060">MSQNTAGATPFPLGVFVGNPNYFDSNEEASFEANFSAFSTLMKSKPQFIDQYGDQRLPVSGWVGQSSWNAASMAQSPVLKGVTPVIGLPMTSTASGSGTPDQFYKDFAAGKYDSVLQGMVKAWADNGFTTQIWRPGWEMNIDTMPSYAGNDAATRADWVKAFQHISTVLHAAGQANGVDVKVAWNPSVVNYSNASNVIKTAYPGNQYVDIIAADVYGDVFPYGTPTHLYDWDKSGQVLNSSHPVYDSSVQQWATDPVNLQHYYTYPASNQWSLDGSAGHATTLQQLIDLAKSAGKPFAIAETGAGNTHDGAGLTDNPTFVKWLADTLHQSGVNVSFVNAWDSNSGGQYRFTSSADHKPLEAAAWAKYFGDPPTATSASASASTPVTTTSSHTPVLTIADPTLSVHGKGGTVDLGVKVATTDPNDVVTASITGLPQYETITDKLDGKTFNGNNVTLTAEQVDSGLTLTSNYTRGGDPASTLTLTAIAKDPVSGAVIKGAPHTITVTDPPPATAPAPTSPPKATVANSSATTGQDPGWLSQHQDSIANGGTTTTGRSTGTGGLASQRSASALLSEIRDLVANSGVANSGSGAMTVADDPREGGSPASCLASHSFALLSQSLAGQTGRVDPGQVVTAGSNSPTWVQDSFLTRPQKP</sequence>
<evidence type="ECO:0000313" key="7">
    <source>
        <dbReference type="Proteomes" id="UP000077173"/>
    </source>
</evidence>
<dbReference type="Proteomes" id="UP000077173">
    <property type="component" value="Unassembled WGS sequence"/>
</dbReference>
<evidence type="ECO:0000256" key="2">
    <source>
        <dbReference type="ARBA" id="ARBA00023295"/>
    </source>
</evidence>
<feature type="domain" description="GH26" evidence="5">
    <location>
        <begin position="1"/>
        <end position="377"/>
    </location>
</feature>
<evidence type="ECO:0000256" key="1">
    <source>
        <dbReference type="ARBA" id="ARBA00022801"/>
    </source>
</evidence>
<feature type="compositionally biased region" description="Polar residues" evidence="4">
    <location>
        <begin position="525"/>
        <end position="546"/>
    </location>
</feature>
<dbReference type="GeneID" id="32586357"/>
<keyword evidence="7" id="KW-1185">Reference proteome</keyword>
<accession>A0A176Z7M3</accession>